<dbReference type="InterPro" id="IPR043128">
    <property type="entry name" value="Rev_trsase/Diguanyl_cyclase"/>
</dbReference>
<accession>A0A9Q3HHN1</accession>
<dbReference type="PANTHER" id="PTHR33064">
    <property type="entry name" value="POL PROTEIN"/>
    <property type="match status" value="1"/>
</dbReference>
<evidence type="ECO:0000313" key="3">
    <source>
        <dbReference type="Proteomes" id="UP000765509"/>
    </source>
</evidence>
<organism evidence="2 3">
    <name type="scientific">Austropuccinia psidii MF-1</name>
    <dbReference type="NCBI Taxonomy" id="1389203"/>
    <lineage>
        <taxon>Eukaryota</taxon>
        <taxon>Fungi</taxon>
        <taxon>Dikarya</taxon>
        <taxon>Basidiomycota</taxon>
        <taxon>Pucciniomycotina</taxon>
        <taxon>Pucciniomycetes</taxon>
        <taxon>Pucciniales</taxon>
        <taxon>Sphaerophragmiaceae</taxon>
        <taxon>Austropuccinia</taxon>
    </lineage>
</organism>
<evidence type="ECO:0000259" key="1">
    <source>
        <dbReference type="Pfam" id="PF17919"/>
    </source>
</evidence>
<dbReference type="Proteomes" id="UP000765509">
    <property type="component" value="Unassembled WGS sequence"/>
</dbReference>
<protein>
    <recommendedName>
        <fullName evidence="1">Reverse transcriptase/retrotransposon-derived protein RNase H-like domain-containing protein</fullName>
    </recommendedName>
</protein>
<dbReference type="Gene3D" id="3.30.70.270">
    <property type="match status" value="1"/>
</dbReference>
<dbReference type="EMBL" id="AVOT02018580">
    <property type="protein sequence ID" value="MBW0505586.1"/>
    <property type="molecule type" value="Genomic_DNA"/>
</dbReference>
<evidence type="ECO:0000313" key="2">
    <source>
        <dbReference type="EMBL" id="MBW0505586.1"/>
    </source>
</evidence>
<dbReference type="Pfam" id="PF17919">
    <property type="entry name" value="RT_RNaseH_2"/>
    <property type="match status" value="1"/>
</dbReference>
<dbReference type="InterPro" id="IPR043502">
    <property type="entry name" value="DNA/RNA_pol_sf"/>
</dbReference>
<dbReference type="FunFam" id="3.30.70.270:FF:000063">
    <property type="entry name" value="Zinc knuckle domaincontaining protein"/>
    <property type="match status" value="1"/>
</dbReference>
<dbReference type="InterPro" id="IPR051320">
    <property type="entry name" value="Viral_Replic_Matur_Polypro"/>
</dbReference>
<dbReference type="AlphaFoldDB" id="A0A9Q3HHN1"/>
<keyword evidence="3" id="KW-1185">Reference proteome</keyword>
<dbReference type="SUPFAM" id="SSF56672">
    <property type="entry name" value="DNA/RNA polymerases"/>
    <property type="match status" value="1"/>
</dbReference>
<feature type="domain" description="Reverse transcriptase/retrotransposon-derived protein RNase H-like" evidence="1">
    <location>
        <begin position="58"/>
        <end position="132"/>
    </location>
</feature>
<dbReference type="OrthoDB" id="3018369at2759"/>
<proteinExistence type="predicted"/>
<gene>
    <name evidence="2" type="ORF">O181_045301</name>
</gene>
<sequence>MNQAKVHKILNWPPPRKLKDLQYFLCFSNFYRHFIQNHSKKISSLTKILKKDSHFTLNEEALRQFYQPKNDLTTAPILSDFNPSHPTIVEKDASDYGLGSLLSEVSDSGKHLIAFDSHKHLPAELNYEIHYK</sequence>
<comment type="caution">
    <text evidence="2">The sequence shown here is derived from an EMBL/GenBank/DDBJ whole genome shotgun (WGS) entry which is preliminary data.</text>
</comment>
<name>A0A9Q3HHN1_9BASI</name>
<reference evidence="2" key="1">
    <citation type="submission" date="2021-03" db="EMBL/GenBank/DDBJ databases">
        <title>Draft genome sequence of rust myrtle Austropuccinia psidii MF-1, a brazilian biotype.</title>
        <authorList>
            <person name="Quecine M.C."/>
            <person name="Pachon D.M.R."/>
            <person name="Bonatelli M.L."/>
            <person name="Correr F.H."/>
            <person name="Franceschini L.M."/>
            <person name="Leite T.F."/>
            <person name="Margarido G.R.A."/>
            <person name="Almeida C.A."/>
            <person name="Ferrarezi J.A."/>
            <person name="Labate C.A."/>
        </authorList>
    </citation>
    <scope>NUCLEOTIDE SEQUENCE</scope>
    <source>
        <strain evidence="2">MF-1</strain>
    </source>
</reference>
<dbReference type="PANTHER" id="PTHR33064:SF37">
    <property type="entry name" value="RIBONUCLEASE H"/>
    <property type="match status" value="1"/>
</dbReference>
<dbReference type="InterPro" id="IPR041577">
    <property type="entry name" value="RT_RNaseH_2"/>
</dbReference>